<accession>A0A931I3Y1</accession>
<dbReference type="Gene3D" id="3.40.50.720">
    <property type="entry name" value="NAD(P)-binding Rossmann-like Domain"/>
    <property type="match status" value="1"/>
</dbReference>
<keyword evidence="4" id="KW-1185">Reference proteome</keyword>
<dbReference type="Proteomes" id="UP000631694">
    <property type="component" value="Unassembled WGS sequence"/>
</dbReference>
<dbReference type="PRINTS" id="PR00080">
    <property type="entry name" value="SDRFAMILY"/>
</dbReference>
<evidence type="ECO:0000256" key="1">
    <source>
        <dbReference type="ARBA" id="ARBA00006484"/>
    </source>
</evidence>
<reference evidence="3" key="1">
    <citation type="submission" date="2020-12" db="EMBL/GenBank/DDBJ databases">
        <title>Methylobrevis albus sp. nov., isolated from fresh water lack sediment.</title>
        <authorList>
            <person name="Zou Q."/>
        </authorList>
    </citation>
    <scope>NUCLEOTIDE SEQUENCE</scope>
    <source>
        <strain evidence="3">L22</strain>
    </source>
</reference>
<dbReference type="EMBL" id="JADZLT010000050">
    <property type="protein sequence ID" value="MBH0238423.1"/>
    <property type="molecule type" value="Genomic_DNA"/>
</dbReference>
<dbReference type="RefSeq" id="WP_197311491.1">
    <property type="nucleotide sequence ID" value="NZ_JADZLT010000050.1"/>
</dbReference>
<comment type="caution">
    <text evidence="3">The sequence shown here is derived from an EMBL/GenBank/DDBJ whole genome shotgun (WGS) entry which is preliminary data.</text>
</comment>
<dbReference type="PRINTS" id="PR00081">
    <property type="entry name" value="GDHRDH"/>
</dbReference>
<dbReference type="GO" id="GO:0016491">
    <property type="term" value="F:oxidoreductase activity"/>
    <property type="evidence" value="ECO:0007669"/>
    <property type="project" value="UniProtKB-KW"/>
</dbReference>
<gene>
    <name evidence="3" type="ORF">I5731_11365</name>
</gene>
<organism evidence="3 4">
    <name type="scientific">Methylobrevis albus</name>
    <dbReference type="NCBI Taxonomy" id="2793297"/>
    <lineage>
        <taxon>Bacteria</taxon>
        <taxon>Pseudomonadati</taxon>
        <taxon>Pseudomonadota</taxon>
        <taxon>Alphaproteobacteria</taxon>
        <taxon>Hyphomicrobiales</taxon>
        <taxon>Pleomorphomonadaceae</taxon>
        <taxon>Methylobrevis</taxon>
    </lineage>
</organism>
<sequence length="267" mass="27181">MPPCDQLFGKGAIVETGLKGKTCVIFGASSGIGAAVARRFGALGVSVLVHYNANGAGAEAVVAAIRDAGGTADSIGGDIADPAIASHIVDEAQRRLGRLDIVINNAGTMFGRTPIADATDEQYRNVIDLNVGGVFFASRRAAKIMSEQKSGTIINTTSIAARTGGGDGAGLYGSAKAFVSTITRVLAKELAPHGVRVNAVAPGVIATNFHEVNSTPAQLAAAVKGIPMGRLGTPEDCIGAYQFLADDTLSGYITGQVIEVNGGQLMP</sequence>
<proteinExistence type="inferred from homology"/>
<comment type="similarity">
    <text evidence="1">Belongs to the short-chain dehydrogenases/reductases (SDR) family.</text>
</comment>
<dbReference type="Pfam" id="PF13561">
    <property type="entry name" value="adh_short_C2"/>
    <property type="match status" value="1"/>
</dbReference>
<dbReference type="InterPro" id="IPR036291">
    <property type="entry name" value="NAD(P)-bd_dom_sf"/>
</dbReference>
<dbReference type="SUPFAM" id="SSF51735">
    <property type="entry name" value="NAD(P)-binding Rossmann-fold domains"/>
    <property type="match status" value="1"/>
</dbReference>
<evidence type="ECO:0000313" key="4">
    <source>
        <dbReference type="Proteomes" id="UP000631694"/>
    </source>
</evidence>
<evidence type="ECO:0000256" key="2">
    <source>
        <dbReference type="ARBA" id="ARBA00023002"/>
    </source>
</evidence>
<protein>
    <submittedName>
        <fullName evidence="3">SDR family oxidoreductase</fullName>
    </submittedName>
</protein>
<dbReference type="PANTHER" id="PTHR43639:SF1">
    <property type="entry name" value="SHORT-CHAIN DEHYDROGENASE_REDUCTASE FAMILY PROTEIN"/>
    <property type="match status" value="1"/>
</dbReference>
<keyword evidence="2" id="KW-0560">Oxidoreductase</keyword>
<dbReference type="InterPro" id="IPR002347">
    <property type="entry name" value="SDR_fam"/>
</dbReference>
<evidence type="ECO:0000313" key="3">
    <source>
        <dbReference type="EMBL" id="MBH0238423.1"/>
    </source>
</evidence>
<dbReference type="FunFam" id="3.40.50.720:FF:000084">
    <property type="entry name" value="Short-chain dehydrogenase reductase"/>
    <property type="match status" value="1"/>
</dbReference>
<dbReference type="CDD" id="cd05233">
    <property type="entry name" value="SDR_c"/>
    <property type="match status" value="1"/>
</dbReference>
<name>A0A931I3Y1_9HYPH</name>
<dbReference type="PANTHER" id="PTHR43639">
    <property type="entry name" value="OXIDOREDUCTASE, SHORT-CHAIN DEHYDROGENASE/REDUCTASE FAMILY (AFU_ORTHOLOGUE AFUA_5G02870)"/>
    <property type="match status" value="1"/>
</dbReference>
<dbReference type="InterPro" id="IPR020904">
    <property type="entry name" value="Sc_DH/Rdtase_CS"/>
</dbReference>
<dbReference type="AlphaFoldDB" id="A0A931I3Y1"/>
<dbReference type="PROSITE" id="PS00061">
    <property type="entry name" value="ADH_SHORT"/>
    <property type="match status" value="1"/>
</dbReference>